<dbReference type="Gene3D" id="3.40.1160.10">
    <property type="entry name" value="Acetylglutamate kinase-like"/>
    <property type="match status" value="1"/>
</dbReference>
<dbReference type="NCBIfam" id="TIGR01027">
    <property type="entry name" value="proB"/>
    <property type="match status" value="1"/>
</dbReference>
<evidence type="ECO:0000256" key="8">
    <source>
        <dbReference type="HAMAP-Rule" id="MF_00456"/>
    </source>
</evidence>
<keyword evidence="11" id="KW-1185">Reference proteome</keyword>
<comment type="subcellular location">
    <subcellularLocation>
        <location evidence="8">Cytoplasm</location>
    </subcellularLocation>
</comment>
<dbReference type="PROSITE" id="PS00902">
    <property type="entry name" value="GLUTAMATE_5_KINASE"/>
    <property type="match status" value="1"/>
</dbReference>
<proteinExistence type="inferred from homology"/>
<protein>
    <recommendedName>
        <fullName evidence="8">Glutamate 5-kinase</fullName>
        <ecNumber evidence="8">2.7.2.11</ecNumber>
    </recommendedName>
    <alternativeName>
        <fullName evidence="8">Gamma-glutamyl kinase</fullName>
        <shortName evidence="8">GK</shortName>
    </alternativeName>
</protein>
<evidence type="ECO:0000313" key="10">
    <source>
        <dbReference type="EMBL" id="MFC4621768.1"/>
    </source>
</evidence>
<dbReference type="InterPro" id="IPR041739">
    <property type="entry name" value="G5K_ProB"/>
</dbReference>
<dbReference type="InterPro" id="IPR011529">
    <property type="entry name" value="Glu_5kinase"/>
</dbReference>
<evidence type="ECO:0000256" key="7">
    <source>
        <dbReference type="ARBA" id="ARBA00022840"/>
    </source>
</evidence>
<dbReference type="PANTHER" id="PTHR43654">
    <property type="entry name" value="GLUTAMATE 5-KINASE"/>
    <property type="match status" value="1"/>
</dbReference>
<dbReference type="SUPFAM" id="SSF53633">
    <property type="entry name" value="Carbamate kinase-like"/>
    <property type="match status" value="1"/>
</dbReference>
<comment type="similarity">
    <text evidence="8">Belongs to the glutamate 5-kinase family.</text>
</comment>
<keyword evidence="5 8" id="KW-0547">Nucleotide-binding</keyword>
<reference evidence="11" key="1">
    <citation type="journal article" date="2019" name="Int. J. Syst. Evol. Microbiol.">
        <title>The Global Catalogue of Microorganisms (GCM) 10K type strain sequencing project: providing services to taxonomists for standard genome sequencing and annotation.</title>
        <authorList>
            <consortium name="The Broad Institute Genomics Platform"/>
            <consortium name="The Broad Institute Genome Sequencing Center for Infectious Disease"/>
            <person name="Wu L."/>
            <person name="Ma J."/>
        </authorList>
    </citation>
    <scope>NUCLEOTIDE SEQUENCE [LARGE SCALE GENOMIC DNA]</scope>
    <source>
        <strain evidence="11">JCM 11650</strain>
    </source>
</reference>
<feature type="binding site" evidence="8">
    <location>
        <position position="156"/>
    </location>
    <ligand>
        <name>substrate</name>
    </ligand>
</feature>
<dbReference type="EMBL" id="JBHSEW010000004">
    <property type="protein sequence ID" value="MFC4621768.1"/>
    <property type="molecule type" value="Genomic_DNA"/>
</dbReference>
<dbReference type="Pfam" id="PF01472">
    <property type="entry name" value="PUA"/>
    <property type="match status" value="1"/>
</dbReference>
<organism evidence="10 11">
    <name type="scientific">Comamonas nitrativorans</name>
    <dbReference type="NCBI Taxonomy" id="108437"/>
    <lineage>
        <taxon>Bacteria</taxon>
        <taxon>Pseudomonadati</taxon>
        <taxon>Pseudomonadota</taxon>
        <taxon>Betaproteobacteria</taxon>
        <taxon>Burkholderiales</taxon>
        <taxon>Comamonadaceae</taxon>
        <taxon>Comamonas</taxon>
    </lineage>
</organism>
<dbReference type="SUPFAM" id="SSF88697">
    <property type="entry name" value="PUA domain-like"/>
    <property type="match status" value="1"/>
</dbReference>
<dbReference type="PANTHER" id="PTHR43654:SF1">
    <property type="entry name" value="ISOPENTENYL PHOSPHATE KINASE"/>
    <property type="match status" value="1"/>
</dbReference>
<sequence length="376" mass="39935">MSVVQEARRIVVKVGSSLVTNEGRGLDEAAIGEWARQLAALVHGADGTRRELIMVSSGAIAEGMKRLGWKTRPTELHELQAAAAVGQMGLVQMYETKLRDHRVGSAQVLLTHADLADRERYLNARSTLLTLLRLGVVPVINENDTVVNDEIKFGDNDTLGALVANLVDADVLIILTDQPGLYTADPRSTPDAAFVHQARAGDPALEAMAGGAGSSIGKGGMLTKILAAKRAAGSGTSTVIAWGREPDVLLRLTQGEAIGTALIAPTQKIQARKQWMMDHLQLPGAVQVDAGAAAKLQTAGKSLLPVGMVAVAGEFFRGDVIAVRDPQGREIARGLANYSSAEARLLCKHSSDEIAQVLGYSAEPEMVHRDNMVVLH</sequence>
<comment type="pathway">
    <text evidence="8">Amino-acid biosynthesis; L-proline biosynthesis; L-glutamate 5-semialdehyde from L-glutamate: step 1/2.</text>
</comment>
<dbReference type="Gene3D" id="2.30.130.10">
    <property type="entry name" value="PUA domain"/>
    <property type="match status" value="1"/>
</dbReference>
<evidence type="ECO:0000256" key="6">
    <source>
        <dbReference type="ARBA" id="ARBA00022777"/>
    </source>
</evidence>
<feature type="binding site" evidence="8">
    <location>
        <begin position="176"/>
        <end position="177"/>
    </location>
    <ligand>
        <name>ATP</name>
        <dbReference type="ChEBI" id="CHEBI:30616"/>
    </ligand>
</feature>
<comment type="caution">
    <text evidence="10">The sequence shown here is derived from an EMBL/GenBank/DDBJ whole genome shotgun (WGS) entry which is preliminary data.</text>
</comment>
<dbReference type="PIRSF" id="PIRSF000729">
    <property type="entry name" value="GK"/>
    <property type="match status" value="1"/>
</dbReference>
<comment type="function">
    <text evidence="8">Catalyzes the transfer of a phosphate group to glutamate to form L-glutamate 5-phosphate.</text>
</comment>
<keyword evidence="1 8" id="KW-0963">Cytoplasm</keyword>
<evidence type="ECO:0000259" key="9">
    <source>
        <dbReference type="SMART" id="SM00359"/>
    </source>
</evidence>
<dbReference type="HAMAP" id="MF_00456">
    <property type="entry name" value="ProB"/>
    <property type="match status" value="1"/>
</dbReference>
<evidence type="ECO:0000256" key="2">
    <source>
        <dbReference type="ARBA" id="ARBA00022605"/>
    </source>
</evidence>
<feature type="binding site" evidence="8">
    <location>
        <position position="57"/>
    </location>
    <ligand>
        <name>substrate</name>
    </ligand>
</feature>
<dbReference type="InterPro" id="IPR036393">
    <property type="entry name" value="AceGlu_kinase-like_sf"/>
</dbReference>
<dbReference type="Proteomes" id="UP001595967">
    <property type="component" value="Unassembled WGS sequence"/>
</dbReference>
<dbReference type="InterPro" id="IPR036974">
    <property type="entry name" value="PUA_sf"/>
</dbReference>
<feature type="domain" description="PUA" evidence="9">
    <location>
        <begin position="284"/>
        <end position="367"/>
    </location>
</feature>
<dbReference type="CDD" id="cd04242">
    <property type="entry name" value="AAK_G5K_ProB"/>
    <property type="match status" value="1"/>
</dbReference>
<keyword evidence="6 8" id="KW-0418">Kinase</keyword>
<keyword evidence="7 8" id="KW-0067">ATP-binding</keyword>
<dbReference type="RefSeq" id="WP_377724847.1">
    <property type="nucleotide sequence ID" value="NZ_JBHSEW010000004.1"/>
</dbReference>
<dbReference type="CDD" id="cd21157">
    <property type="entry name" value="PUA_G5K"/>
    <property type="match status" value="1"/>
</dbReference>
<keyword evidence="3 8" id="KW-0641">Proline biosynthesis</keyword>
<dbReference type="InterPro" id="IPR005715">
    <property type="entry name" value="Glu_5kinase/COase_Synthase"/>
</dbReference>
<dbReference type="EC" id="2.7.2.11" evidence="8"/>
<dbReference type="InterPro" id="IPR002478">
    <property type="entry name" value="PUA"/>
</dbReference>
<evidence type="ECO:0000256" key="1">
    <source>
        <dbReference type="ARBA" id="ARBA00022490"/>
    </source>
</evidence>
<gene>
    <name evidence="8 10" type="primary">proB</name>
    <name evidence="10" type="ORF">ACFO3A_06015</name>
</gene>
<evidence type="ECO:0000256" key="4">
    <source>
        <dbReference type="ARBA" id="ARBA00022679"/>
    </source>
</evidence>
<feature type="binding site" evidence="8">
    <location>
        <position position="144"/>
    </location>
    <ligand>
        <name>substrate</name>
    </ligand>
</feature>
<keyword evidence="2 8" id="KW-0028">Amino-acid biosynthesis</keyword>
<evidence type="ECO:0000313" key="11">
    <source>
        <dbReference type="Proteomes" id="UP001595967"/>
    </source>
</evidence>
<comment type="caution">
    <text evidence="8">Lacks conserved residue(s) required for the propagation of feature annotation.</text>
</comment>
<dbReference type="PROSITE" id="PS50890">
    <property type="entry name" value="PUA"/>
    <property type="match status" value="1"/>
</dbReference>
<dbReference type="GO" id="GO:0004349">
    <property type="term" value="F:glutamate 5-kinase activity"/>
    <property type="evidence" value="ECO:0007669"/>
    <property type="project" value="UniProtKB-EC"/>
</dbReference>
<dbReference type="InterPro" id="IPR015947">
    <property type="entry name" value="PUA-like_sf"/>
</dbReference>
<dbReference type="InterPro" id="IPR019797">
    <property type="entry name" value="Glutamate_5-kinase_CS"/>
</dbReference>
<dbReference type="SMART" id="SM00359">
    <property type="entry name" value="PUA"/>
    <property type="match status" value="1"/>
</dbReference>
<dbReference type="InterPro" id="IPR001057">
    <property type="entry name" value="Glu/AcGlu_kinase"/>
</dbReference>
<evidence type="ECO:0000256" key="3">
    <source>
        <dbReference type="ARBA" id="ARBA00022650"/>
    </source>
</evidence>
<accession>A0ABV9GXG5</accession>
<evidence type="ECO:0000256" key="5">
    <source>
        <dbReference type="ARBA" id="ARBA00022741"/>
    </source>
</evidence>
<dbReference type="PRINTS" id="PR00474">
    <property type="entry name" value="GLU5KINASE"/>
</dbReference>
<feature type="binding site" evidence="8">
    <location>
        <position position="13"/>
    </location>
    <ligand>
        <name>ATP</name>
        <dbReference type="ChEBI" id="CHEBI:30616"/>
    </ligand>
</feature>
<comment type="catalytic activity">
    <reaction evidence="8">
        <text>L-glutamate + ATP = L-glutamyl 5-phosphate + ADP</text>
        <dbReference type="Rhea" id="RHEA:14877"/>
        <dbReference type="ChEBI" id="CHEBI:29985"/>
        <dbReference type="ChEBI" id="CHEBI:30616"/>
        <dbReference type="ChEBI" id="CHEBI:58274"/>
        <dbReference type="ChEBI" id="CHEBI:456216"/>
        <dbReference type="EC" id="2.7.2.11"/>
    </reaction>
</comment>
<dbReference type="Pfam" id="PF00696">
    <property type="entry name" value="AA_kinase"/>
    <property type="match status" value="1"/>
</dbReference>
<keyword evidence="4 8" id="KW-0808">Transferase</keyword>
<name>A0ABV9GXG5_9BURK</name>
<dbReference type="InterPro" id="IPR001048">
    <property type="entry name" value="Asp/Glu/Uridylate_kinase"/>
</dbReference>